<keyword evidence="15" id="KW-1185">Reference proteome</keyword>
<dbReference type="GO" id="GO:0008734">
    <property type="term" value="F:L-aspartate oxidase activity"/>
    <property type="evidence" value="ECO:0007669"/>
    <property type="project" value="UniProtKB-EC"/>
</dbReference>
<dbReference type="SUPFAM" id="SSF46977">
    <property type="entry name" value="Succinate dehydrogenase/fumarate reductase flavoprotein C-terminal domain"/>
    <property type="match status" value="1"/>
</dbReference>
<keyword evidence="9" id="KW-0560">Oxidoreductase</keyword>
<dbReference type="PANTHER" id="PTHR42716:SF2">
    <property type="entry name" value="L-ASPARTATE OXIDASE, CHLOROPLASTIC"/>
    <property type="match status" value="1"/>
</dbReference>
<gene>
    <name evidence="14" type="ORF">EDC14_101027</name>
</gene>
<dbReference type="Pfam" id="PF02910">
    <property type="entry name" value="Succ_DH_flav_C"/>
    <property type="match status" value="1"/>
</dbReference>
<evidence type="ECO:0000256" key="10">
    <source>
        <dbReference type="ARBA" id="ARBA00030386"/>
    </source>
</evidence>
<evidence type="ECO:0000256" key="1">
    <source>
        <dbReference type="ARBA" id="ARBA00001974"/>
    </source>
</evidence>
<evidence type="ECO:0000256" key="5">
    <source>
        <dbReference type="ARBA" id="ARBA00021901"/>
    </source>
</evidence>
<proteinExistence type="inferred from homology"/>
<dbReference type="EMBL" id="SLUN01000010">
    <property type="protein sequence ID" value="TCL70038.1"/>
    <property type="molecule type" value="Genomic_DNA"/>
</dbReference>
<evidence type="ECO:0000256" key="6">
    <source>
        <dbReference type="ARBA" id="ARBA00022630"/>
    </source>
</evidence>
<dbReference type="PANTHER" id="PTHR42716">
    <property type="entry name" value="L-ASPARTATE OXIDASE"/>
    <property type="match status" value="1"/>
</dbReference>
<comment type="pathway">
    <text evidence="2">Cofactor biosynthesis; NAD(+) biosynthesis; iminoaspartate from L-aspartate (oxidase route): step 1/1.</text>
</comment>
<comment type="caution">
    <text evidence="14">The sequence shown here is derived from an EMBL/GenBank/DDBJ whole genome shotgun (WGS) entry which is preliminary data.</text>
</comment>
<dbReference type="OrthoDB" id="9806724at2"/>
<dbReference type="Gene3D" id="3.50.50.60">
    <property type="entry name" value="FAD/NAD(P)-binding domain"/>
    <property type="match status" value="1"/>
</dbReference>
<comment type="cofactor">
    <cofactor evidence="1">
        <name>FAD</name>
        <dbReference type="ChEBI" id="CHEBI:57692"/>
    </cofactor>
</comment>
<dbReference type="GO" id="GO:0033765">
    <property type="term" value="F:steroid dehydrogenase activity, acting on the CH-CH group of donors"/>
    <property type="evidence" value="ECO:0007669"/>
    <property type="project" value="UniProtKB-ARBA"/>
</dbReference>
<protein>
    <recommendedName>
        <fullName evidence="5">L-aspartate oxidase</fullName>
        <ecNumber evidence="4">1.4.3.16</ecNumber>
    </recommendedName>
    <alternativeName>
        <fullName evidence="10">Quinolinate synthase B</fullName>
    </alternativeName>
</protein>
<organism evidence="14 15">
    <name type="scientific">Hydrogenispora ethanolica</name>
    <dbReference type="NCBI Taxonomy" id="1082276"/>
    <lineage>
        <taxon>Bacteria</taxon>
        <taxon>Bacillati</taxon>
        <taxon>Bacillota</taxon>
        <taxon>Hydrogenispora</taxon>
    </lineage>
</organism>
<keyword evidence="8" id="KW-0274">FAD</keyword>
<dbReference type="InterPro" id="IPR036188">
    <property type="entry name" value="FAD/NAD-bd_sf"/>
</dbReference>
<name>A0A4R1RU05_HYDET</name>
<dbReference type="Gene3D" id="3.90.700.10">
    <property type="entry name" value="Succinate dehydrogenase/fumarate reductase flavoprotein, catalytic domain"/>
    <property type="match status" value="1"/>
</dbReference>
<dbReference type="PRINTS" id="PR00368">
    <property type="entry name" value="FADPNR"/>
</dbReference>
<sequence>MEQPYRIIIVGSGLAGLSAAARLVEEGEKRIAVVSLGVGGSPYVAAMNAVVAPNPWGDTVAQHARDMLAAGYEINDRLLVEEMCQAVLRGVDLLMRWGVEFATEDGQPRRRHASGSRYPRSLCQTSGLLGEQIVAKLGAALAAAGVTFYSQTRCVQLLVADGSVYGIAVTDEAGSHCRELYAPAVIAAWGGCGNLFPESTYPGDIDGRGLAMAYEAGAGLIDLEFLEFEPMVLYWPAAARGEPCPTAMLGEGAHLLNHAGERFLLQQRPQGEAGSPKSLINQAIRKELAAGKGSPHGGVYVDLRHIPTTVLQGYPWFYNRIVQAGLNPARDLLEVGPMAHSHSGGLRVDSDYQTSVAGLFAVGEAMGGMHGACRMAGNAASQALASGILGAEGVLRRDFPPHHKACGGPAPAFQHRPELRRQLIPQVRQIVGEVLGAERHGSRLAEGERQLRDILKLLEAKPDTLARQSVLAAWLMVRGARLRCESRGSHCRSDYPSPSKDWQCSIELRRTADGVDQWRTIARA</sequence>
<dbReference type="Gene3D" id="1.20.58.100">
    <property type="entry name" value="Fumarate reductase/succinate dehydrogenase flavoprotein-like, C-terminal domain"/>
    <property type="match status" value="1"/>
</dbReference>
<dbReference type="InterPro" id="IPR037099">
    <property type="entry name" value="Fum_R/Succ_DH_flav-like_C_sf"/>
</dbReference>
<evidence type="ECO:0000313" key="14">
    <source>
        <dbReference type="EMBL" id="TCL70038.1"/>
    </source>
</evidence>
<dbReference type="AlphaFoldDB" id="A0A4R1RU05"/>
<reference evidence="14 15" key="1">
    <citation type="submission" date="2019-03" db="EMBL/GenBank/DDBJ databases">
        <title>Genomic Encyclopedia of Type Strains, Phase IV (KMG-IV): sequencing the most valuable type-strain genomes for metagenomic binning, comparative biology and taxonomic classification.</title>
        <authorList>
            <person name="Goeker M."/>
        </authorList>
    </citation>
    <scope>NUCLEOTIDE SEQUENCE [LARGE SCALE GENOMIC DNA]</scope>
    <source>
        <strain evidence="14 15">LX-B</strain>
    </source>
</reference>
<dbReference type="GO" id="GO:0034628">
    <property type="term" value="P:'de novo' NAD+ biosynthetic process from L-aspartate"/>
    <property type="evidence" value="ECO:0007669"/>
    <property type="project" value="TreeGrafter"/>
</dbReference>
<feature type="domain" description="Fumarate reductase/succinate dehydrogenase flavoprotein-like C-terminal" evidence="13">
    <location>
        <begin position="471"/>
        <end position="498"/>
    </location>
</feature>
<evidence type="ECO:0000259" key="13">
    <source>
        <dbReference type="Pfam" id="PF02910"/>
    </source>
</evidence>
<dbReference type="Proteomes" id="UP000295008">
    <property type="component" value="Unassembled WGS sequence"/>
</dbReference>
<dbReference type="SUPFAM" id="SSF51905">
    <property type="entry name" value="FAD/NAD(P)-binding domain"/>
    <property type="match status" value="1"/>
</dbReference>
<dbReference type="InterPro" id="IPR003953">
    <property type="entry name" value="FAD-dep_OxRdtase_2_FAD-bd"/>
</dbReference>
<dbReference type="InterPro" id="IPR005288">
    <property type="entry name" value="NadB"/>
</dbReference>
<evidence type="ECO:0000256" key="3">
    <source>
        <dbReference type="ARBA" id="ARBA00008562"/>
    </source>
</evidence>
<comment type="catalytic activity">
    <reaction evidence="11">
        <text>L-aspartate + O2 = iminosuccinate + H2O2</text>
        <dbReference type="Rhea" id="RHEA:25876"/>
        <dbReference type="ChEBI" id="CHEBI:15379"/>
        <dbReference type="ChEBI" id="CHEBI:16240"/>
        <dbReference type="ChEBI" id="CHEBI:29991"/>
        <dbReference type="ChEBI" id="CHEBI:77875"/>
        <dbReference type="EC" id="1.4.3.16"/>
    </reaction>
    <physiologicalReaction direction="left-to-right" evidence="11">
        <dbReference type="Rhea" id="RHEA:25877"/>
    </physiologicalReaction>
</comment>
<dbReference type="RefSeq" id="WP_132014128.1">
    <property type="nucleotide sequence ID" value="NZ_SLUN01000010.1"/>
</dbReference>
<keyword evidence="6" id="KW-0285">Flavoprotein</keyword>
<dbReference type="SUPFAM" id="SSF56425">
    <property type="entry name" value="Succinate dehydrogenase/fumarate reductase flavoprotein, catalytic domain"/>
    <property type="match status" value="1"/>
</dbReference>
<evidence type="ECO:0000256" key="2">
    <source>
        <dbReference type="ARBA" id="ARBA00004950"/>
    </source>
</evidence>
<evidence type="ECO:0000313" key="15">
    <source>
        <dbReference type="Proteomes" id="UP000295008"/>
    </source>
</evidence>
<dbReference type="InterPro" id="IPR027477">
    <property type="entry name" value="Succ_DH/fumarate_Rdtase_cat_sf"/>
</dbReference>
<evidence type="ECO:0000256" key="9">
    <source>
        <dbReference type="ARBA" id="ARBA00023002"/>
    </source>
</evidence>
<evidence type="ECO:0000256" key="7">
    <source>
        <dbReference type="ARBA" id="ARBA00022642"/>
    </source>
</evidence>
<feature type="domain" description="FAD-dependent oxidoreductase 2 FAD-binding" evidence="12">
    <location>
        <begin position="7"/>
        <end position="378"/>
    </location>
</feature>
<evidence type="ECO:0000259" key="12">
    <source>
        <dbReference type="Pfam" id="PF00890"/>
    </source>
</evidence>
<dbReference type="EC" id="1.4.3.16" evidence="4"/>
<dbReference type="Pfam" id="PF00890">
    <property type="entry name" value="FAD_binding_2"/>
    <property type="match status" value="1"/>
</dbReference>
<evidence type="ECO:0000256" key="8">
    <source>
        <dbReference type="ARBA" id="ARBA00022827"/>
    </source>
</evidence>
<evidence type="ECO:0000256" key="11">
    <source>
        <dbReference type="ARBA" id="ARBA00048305"/>
    </source>
</evidence>
<accession>A0A4R1RU05</accession>
<dbReference type="InterPro" id="IPR015939">
    <property type="entry name" value="Fum_Rdtase/Succ_DH_flav-like_C"/>
</dbReference>
<comment type="similarity">
    <text evidence="3">Belongs to the FAD-dependent oxidoreductase 2 family. NadB subfamily.</text>
</comment>
<keyword evidence="7" id="KW-0662">Pyridine nucleotide biosynthesis</keyword>
<evidence type="ECO:0000256" key="4">
    <source>
        <dbReference type="ARBA" id="ARBA00012173"/>
    </source>
</evidence>